<protein>
    <submittedName>
        <fullName evidence="1">TPR repeat-containing protein</fullName>
    </submittedName>
</protein>
<organism evidence="1 2">
    <name type="scientific">Maridesulfovibrio salexigens (strain ATCC 14822 / DSM 2638 / NCIMB 8403 / VKM B-1763)</name>
    <name type="common">Desulfovibrio salexigens</name>
    <dbReference type="NCBI Taxonomy" id="526222"/>
    <lineage>
        <taxon>Bacteria</taxon>
        <taxon>Pseudomonadati</taxon>
        <taxon>Thermodesulfobacteriota</taxon>
        <taxon>Desulfovibrionia</taxon>
        <taxon>Desulfovibrionales</taxon>
        <taxon>Desulfovibrionaceae</taxon>
        <taxon>Maridesulfovibrio</taxon>
    </lineage>
</organism>
<dbReference type="RefSeq" id="WP_015851549.1">
    <property type="nucleotide sequence ID" value="NC_012881.1"/>
</dbReference>
<dbReference type="OrthoDB" id="8452137at2"/>
<dbReference type="InterPro" id="IPR027417">
    <property type="entry name" value="P-loop_NTPase"/>
</dbReference>
<dbReference type="EMBL" id="CP001649">
    <property type="protein sequence ID" value="ACS79733.1"/>
    <property type="molecule type" value="Genomic_DNA"/>
</dbReference>
<dbReference type="Gene3D" id="3.40.50.300">
    <property type="entry name" value="P-loop containing nucleotide triphosphate hydrolases"/>
    <property type="match status" value="1"/>
</dbReference>
<dbReference type="InterPro" id="IPR011990">
    <property type="entry name" value="TPR-like_helical_dom_sf"/>
</dbReference>
<keyword evidence="2" id="KW-1185">Reference proteome</keyword>
<gene>
    <name evidence="1" type="ordered locus">Desal_1671</name>
</gene>
<dbReference type="SUPFAM" id="SSF52540">
    <property type="entry name" value="P-loop containing nucleoside triphosphate hydrolases"/>
    <property type="match status" value="1"/>
</dbReference>
<dbReference type="AlphaFoldDB" id="C6BT29"/>
<accession>C6BT29</accession>
<dbReference type="STRING" id="526222.Desal_1671"/>
<sequence>MNSIRGKVQNHYEFENVVYKILSYTSPLILDWRKGGADKARDLEIQYEFDGRREGVFVECKFHSKSLSIERIRNTLDWARTGIEQVSCIYLWVCPYLTPQTKDYLKEYQKETNISVLYEEEHSIYEYLLDIELGRTSRLQYISKKIHSAINCTRNNIKIPLEYESYVLPMDHMLLNRVKERTELNDNEFSHFYLTGISGTGKTELAKSVALDYHKSGRPVFWHNFHIENDGNAQSLNFFNSLSYFLAHFGEKQFADFLKEYQCNAIAQLAKIACDSYFEKKPVLFLDDFHKCNSDKLFSFLTRILSFETFDLFFIGWFDSFPHNKAKKKIKFISLDGLNKKHTNDLAHYYLGETPPADLVELLYSKCSGMPYFITLANQMINNSFNDLHHSSIDEILDNIFGSLDDGEDVVIKALSMAHVPLSGNAFTQLNYSAQLKSLVRKKLVLETANKYKVHDTLRKFVRKICSISGVSELEYNILKNEALRIPAINIDLIAINMINNAHFQALTILNENFIDLMDRGFDTSLIDIINDLMAETYEFKSLCWKKAMILERSGAYSEASAVMSLTGRINDLVENCDYEIIYTRARLLYFENKYDQLLTLLVTNLNIFSDNYNEHILMCVLLIARVFYVRADYEVALSLYIYAVSKALLGGNKALVFKSLHRIAMIELCLGMVSAAKECFEFLERSNLTHKRKSYALYRMAQCELKLGNYNRATELNNKSLVIKRNFNHQRGLLYSWNLQAEIILAQGDPQEALVWAQKSQCLAKKLGLDKEEINSGIVLFDIYYRLNMSKQCMVILEGILPLAQKMKLISKIKDINNRLKLLGIQRDVTFNFNDHEFDRNHLLDKTQSNLGEEQRSQIERLLTTSKPITPKLCNVLSI</sequence>
<dbReference type="HOGENOM" id="CLU_326990_0_0_7"/>
<reference evidence="1 2" key="1">
    <citation type="submission" date="2009-06" db="EMBL/GenBank/DDBJ databases">
        <title>Complete sequence of Desulfovibrio salexigens DSM 2638.</title>
        <authorList>
            <consortium name="US DOE Joint Genome Institute"/>
            <person name="Lucas S."/>
            <person name="Copeland A."/>
            <person name="Lapidus A."/>
            <person name="Glavina del Rio T."/>
            <person name="Tice H."/>
            <person name="Bruce D."/>
            <person name="Goodwin L."/>
            <person name="Pitluck S."/>
            <person name="Munk A.C."/>
            <person name="Brettin T."/>
            <person name="Detter J.C."/>
            <person name="Han C."/>
            <person name="Tapia R."/>
            <person name="Larimer F."/>
            <person name="Land M."/>
            <person name="Hauser L."/>
            <person name="Kyrpides N."/>
            <person name="Anderson I."/>
            <person name="Wall J.D."/>
            <person name="Arkin A.P."/>
            <person name="Dehal P."/>
            <person name="Chivian D."/>
            <person name="Giles B."/>
            <person name="Hazen T.C."/>
        </authorList>
    </citation>
    <scope>NUCLEOTIDE SEQUENCE [LARGE SCALE GENOMIC DNA]</scope>
    <source>
        <strain evidence="2">ATCC 14822 / DSM 2638 / NCIMB 8403 / VKM B-1763</strain>
    </source>
</reference>
<evidence type="ECO:0000313" key="2">
    <source>
        <dbReference type="Proteomes" id="UP000002601"/>
    </source>
</evidence>
<dbReference type="KEGG" id="dsa:Desal_1671"/>
<evidence type="ECO:0000313" key="1">
    <source>
        <dbReference type="EMBL" id="ACS79733.1"/>
    </source>
</evidence>
<dbReference type="SUPFAM" id="SSF81901">
    <property type="entry name" value="HCP-like"/>
    <property type="match status" value="1"/>
</dbReference>
<dbReference type="Proteomes" id="UP000002601">
    <property type="component" value="Chromosome"/>
</dbReference>
<proteinExistence type="predicted"/>
<dbReference type="Gene3D" id="1.25.40.10">
    <property type="entry name" value="Tetratricopeptide repeat domain"/>
    <property type="match status" value="1"/>
</dbReference>
<name>C6BT29_MARSD</name>